<gene>
    <name evidence="3" type="ORF">P691DRAFT_786999</name>
</gene>
<feature type="region of interest" description="Disordered" evidence="1">
    <location>
        <begin position="1"/>
        <end position="120"/>
    </location>
</feature>
<dbReference type="EMBL" id="MU151393">
    <property type="protein sequence ID" value="KAF9444217.1"/>
    <property type="molecule type" value="Genomic_DNA"/>
</dbReference>
<evidence type="ECO:0000313" key="3">
    <source>
        <dbReference type="EMBL" id="KAF9444217.1"/>
    </source>
</evidence>
<dbReference type="OrthoDB" id="3068801at2759"/>
<keyword evidence="2" id="KW-1133">Transmembrane helix</keyword>
<keyword evidence="2" id="KW-0812">Transmembrane</keyword>
<feature type="region of interest" description="Disordered" evidence="1">
    <location>
        <begin position="267"/>
        <end position="320"/>
    </location>
</feature>
<feature type="compositionally biased region" description="Polar residues" evidence="1">
    <location>
        <begin position="148"/>
        <end position="173"/>
    </location>
</feature>
<evidence type="ECO:0000256" key="1">
    <source>
        <dbReference type="SAM" id="MobiDB-lite"/>
    </source>
</evidence>
<name>A0A9P6BYG7_9AGAR</name>
<dbReference type="AlphaFoldDB" id="A0A9P6BYG7"/>
<reference evidence="3" key="1">
    <citation type="submission" date="2020-11" db="EMBL/GenBank/DDBJ databases">
        <authorList>
            <consortium name="DOE Joint Genome Institute"/>
            <person name="Ahrendt S."/>
            <person name="Riley R."/>
            <person name="Andreopoulos W."/>
            <person name="Labutti K."/>
            <person name="Pangilinan J."/>
            <person name="Ruiz-Duenas F.J."/>
            <person name="Barrasa J.M."/>
            <person name="Sanchez-Garcia M."/>
            <person name="Camarero S."/>
            <person name="Miyauchi S."/>
            <person name="Serrano A."/>
            <person name="Linde D."/>
            <person name="Babiker R."/>
            <person name="Drula E."/>
            <person name="Ayuso-Fernandez I."/>
            <person name="Pacheco R."/>
            <person name="Padilla G."/>
            <person name="Ferreira P."/>
            <person name="Barriuso J."/>
            <person name="Kellner H."/>
            <person name="Castanera R."/>
            <person name="Alfaro M."/>
            <person name="Ramirez L."/>
            <person name="Pisabarro A.G."/>
            <person name="Kuo A."/>
            <person name="Tritt A."/>
            <person name="Lipzen A."/>
            <person name="He G."/>
            <person name="Yan M."/>
            <person name="Ng V."/>
            <person name="Cullen D."/>
            <person name="Martin F."/>
            <person name="Rosso M.-N."/>
            <person name="Henrissat B."/>
            <person name="Hibbett D."/>
            <person name="Martinez A.T."/>
            <person name="Grigoriev I.V."/>
        </authorList>
    </citation>
    <scope>NUCLEOTIDE SEQUENCE</scope>
    <source>
        <strain evidence="3">MF-IS2</strain>
    </source>
</reference>
<proteinExistence type="predicted"/>
<evidence type="ECO:0000313" key="4">
    <source>
        <dbReference type="Proteomes" id="UP000807342"/>
    </source>
</evidence>
<protein>
    <submittedName>
        <fullName evidence="3">Uncharacterized protein</fullName>
    </submittedName>
</protein>
<keyword evidence="2" id="KW-0472">Membrane</keyword>
<evidence type="ECO:0000256" key="2">
    <source>
        <dbReference type="SAM" id="Phobius"/>
    </source>
</evidence>
<feature type="transmembrane region" description="Helical" evidence="2">
    <location>
        <begin position="201"/>
        <end position="221"/>
    </location>
</feature>
<feature type="compositionally biased region" description="Gly residues" evidence="1">
    <location>
        <begin position="1"/>
        <end position="14"/>
    </location>
</feature>
<sequence length="387" mass="40385">MSDKGPGAGNGGKLGASKGRKTGPSNVGGSGGIIIGNITPSNVGNTSPGKVGRLGPSKDRGLGVPGPPGPPVRSVSSHTTQTDTRGPVIPVTPVPPDATQTDNGPLPVETSAVPRDSTEVKTTATTINTTGTPFTFTSRVIFTRPATSTSAGATDAPGSSLTSMSQVTLTRPVTSTSSTATMTGRTTQAQTDATGPSKATIGGITGGAATIILALVAFCAFRRTRREPRAFIIPMPNFKASDTTGPWRSQGPRLIEAPGPFIPHPFLSLTSEPQGKVSAVKRKEKEKIQSLPPRPQHNQEDIGNTRDPFQDPGVQSGDPRNALDRVQQLTDQLEVELQQLNNLARSGQLPEAERTRLEEIRLATGITIPLVRSGTGYSTTPPSYYSE</sequence>
<feature type="compositionally biased region" description="Low complexity" evidence="1">
    <location>
        <begin position="174"/>
        <end position="191"/>
    </location>
</feature>
<keyword evidence="4" id="KW-1185">Reference proteome</keyword>
<feature type="region of interest" description="Disordered" evidence="1">
    <location>
        <begin position="148"/>
        <end position="197"/>
    </location>
</feature>
<comment type="caution">
    <text evidence="3">The sequence shown here is derived from an EMBL/GenBank/DDBJ whole genome shotgun (WGS) entry which is preliminary data.</text>
</comment>
<dbReference type="Proteomes" id="UP000807342">
    <property type="component" value="Unassembled WGS sequence"/>
</dbReference>
<organism evidence="3 4">
    <name type="scientific">Macrolepiota fuliginosa MF-IS2</name>
    <dbReference type="NCBI Taxonomy" id="1400762"/>
    <lineage>
        <taxon>Eukaryota</taxon>
        <taxon>Fungi</taxon>
        <taxon>Dikarya</taxon>
        <taxon>Basidiomycota</taxon>
        <taxon>Agaricomycotina</taxon>
        <taxon>Agaricomycetes</taxon>
        <taxon>Agaricomycetidae</taxon>
        <taxon>Agaricales</taxon>
        <taxon>Agaricineae</taxon>
        <taxon>Agaricaceae</taxon>
        <taxon>Macrolepiota</taxon>
    </lineage>
</organism>
<accession>A0A9P6BYG7</accession>